<gene>
    <name evidence="15" type="ORF">E3P86_01442</name>
</gene>
<organism evidence="15 16">
    <name type="scientific">Wallemia ichthyophaga</name>
    <dbReference type="NCBI Taxonomy" id="245174"/>
    <lineage>
        <taxon>Eukaryota</taxon>
        <taxon>Fungi</taxon>
        <taxon>Dikarya</taxon>
        <taxon>Basidiomycota</taxon>
        <taxon>Wallemiomycotina</taxon>
        <taxon>Wallemiomycetes</taxon>
        <taxon>Wallemiales</taxon>
        <taxon>Wallemiaceae</taxon>
        <taxon>Wallemia</taxon>
    </lineage>
</organism>
<dbReference type="SUPFAM" id="SSF53448">
    <property type="entry name" value="Nucleotide-diphospho-sugar transferases"/>
    <property type="match status" value="1"/>
</dbReference>
<keyword evidence="7" id="KW-0227">DNA damage</keyword>
<dbReference type="InterPro" id="IPR043129">
    <property type="entry name" value="ATPase_NBD"/>
</dbReference>
<dbReference type="GO" id="GO:0003684">
    <property type="term" value="F:damaged DNA binding"/>
    <property type="evidence" value="ECO:0007669"/>
    <property type="project" value="TreeGrafter"/>
</dbReference>
<dbReference type="Proteomes" id="UP000310689">
    <property type="component" value="Unassembled WGS sequence"/>
</dbReference>
<dbReference type="InterPro" id="IPR029044">
    <property type="entry name" value="Nucleotide-diphossugar_trans"/>
</dbReference>
<keyword evidence="11" id="KW-0539">Nucleus</keyword>
<dbReference type="Gene3D" id="3.90.550.10">
    <property type="entry name" value="Spore Coat Polysaccharide Biosynthesis Protein SpsA, Chain A"/>
    <property type="match status" value="1"/>
</dbReference>
<dbReference type="SMART" id="SM00891">
    <property type="entry name" value="ERCC4"/>
    <property type="match status" value="1"/>
</dbReference>
<keyword evidence="5" id="KW-0540">Nuclease</keyword>
<comment type="similarity">
    <text evidence="2">Belongs to the glycosyltransferase 15 family.</text>
</comment>
<dbReference type="GO" id="GO:0016020">
    <property type="term" value="C:membrane"/>
    <property type="evidence" value="ECO:0007669"/>
    <property type="project" value="InterPro"/>
</dbReference>
<dbReference type="SUPFAM" id="SSF52980">
    <property type="entry name" value="Restriction endonuclease-like"/>
    <property type="match status" value="1"/>
</dbReference>
<evidence type="ECO:0000256" key="11">
    <source>
        <dbReference type="ARBA" id="ARBA00023242"/>
    </source>
</evidence>
<dbReference type="SUPFAM" id="SSF53067">
    <property type="entry name" value="Actin-like ATPase domain"/>
    <property type="match status" value="2"/>
</dbReference>
<dbReference type="GO" id="GO:0000030">
    <property type="term" value="F:mannosyltransferase activity"/>
    <property type="evidence" value="ECO:0007669"/>
    <property type="project" value="InterPro"/>
</dbReference>
<feature type="compositionally biased region" description="Basic and acidic residues" evidence="13">
    <location>
        <begin position="523"/>
        <end position="532"/>
    </location>
</feature>
<dbReference type="InterPro" id="IPR006166">
    <property type="entry name" value="ERCC4_domain"/>
</dbReference>
<evidence type="ECO:0000256" key="2">
    <source>
        <dbReference type="ARBA" id="ARBA00007677"/>
    </source>
</evidence>
<dbReference type="SMART" id="SM00268">
    <property type="entry name" value="ACTIN"/>
    <property type="match status" value="1"/>
</dbReference>
<evidence type="ECO:0000256" key="12">
    <source>
        <dbReference type="RuleBase" id="RU000487"/>
    </source>
</evidence>
<evidence type="ECO:0000259" key="14">
    <source>
        <dbReference type="SMART" id="SM00891"/>
    </source>
</evidence>
<evidence type="ECO:0000256" key="4">
    <source>
        <dbReference type="ARBA" id="ARBA00022679"/>
    </source>
</evidence>
<evidence type="ECO:0000256" key="3">
    <source>
        <dbReference type="ARBA" id="ARBA00010015"/>
    </source>
</evidence>
<dbReference type="InterPro" id="IPR047520">
    <property type="entry name" value="XPF_nuclease"/>
</dbReference>
<protein>
    <recommendedName>
        <fullName evidence="14">ERCC4 domain-containing protein</fullName>
    </recommendedName>
</protein>
<dbReference type="InterPro" id="IPR004000">
    <property type="entry name" value="Actin"/>
</dbReference>
<evidence type="ECO:0000256" key="5">
    <source>
        <dbReference type="ARBA" id="ARBA00022722"/>
    </source>
</evidence>
<evidence type="ECO:0000256" key="1">
    <source>
        <dbReference type="ARBA" id="ARBA00004123"/>
    </source>
</evidence>
<accession>A0A4T0J8I1</accession>
<keyword evidence="9" id="KW-0238">DNA-binding</keyword>
<dbReference type="Pfam" id="PF02732">
    <property type="entry name" value="ERCC4"/>
    <property type="match status" value="1"/>
</dbReference>
<feature type="domain" description="ERCC4" evidence="14">
    <location>
        <begin position="762"/>
        <end position="842"/>
    </location>
</feature>
<dbReference type="Gene3D" id="3.30.420.40">
    <property type="match status" value="2"/>
</dbReference>
<comment type="caution">
    <text evidence="15">The sequence shown here is derived from an EMBL/GenBank/DDBJ whole genome shotgun (WGS) entry which is preliminary data.</text>
</comment>
<keyword evidence="4" id="KW-0808">Transferase</keyword>
<comment type="similarity">
    <text evidence="12">Belongs to the actin family.</text>
</comment>
<evidence type="ECO:0000256" key="8">
    <source>
        <dbReference type="ARBA" id="ARBA00022801"/>
    </source>
</evidence>
<dbReference type="Gene3D" id="3.40.50.10130">
    <property type="match status" value="1"/>
</dbReference>
<feature type="region of interest" description="Disordered" evidence="13">
    <location>
        <begin position="489"/>
        <end position="560"/>
    </location>
</feature>
<comment type="similarity">
    <text evidence="3">Belongs to the XPF family.</text>
</comment>
<evidence type="ECO:0000313" key="16">
    <source>
        <dbReference type="Proteomes" id="UP000310689"/>
    </source>
</evidence>
<dbReference type="FunFam" id="3.40.50.10130:FF:000002">
    <property type="entry name" value="DNA repair endonuclease XPF"/>
    <property type="match status" value="1"/>
</dbReference>
<dbReference type="GO" id="GO:0003697">
    <property type="term" value="F:single-stranded DNA binding"/>
    <property type="evidence" value="ECO:0007669"/>
    <property type="project" value="TreeGrafter"/>
</dbReference>
<dbReference type="PANTHER" id="PTHR10150">
    <property type="entry name" value="DNA REPAIR ENDONUCLEASE XPF"/>
    <property type="match status" value="1"/>
</dbReference>
<dbReference type="GO" id="GO:1901255">
    <property type="term" value="P:nucleotide-excision repair involved in interstrand cross-link repair"/>
    <property type="evidence" value="ECO:0007669"/>
    <property type="project" value="TreeGrafter"/>
</dbReference>
<dbReference type="InterPro" id="IPR002685">
    <property type="entry name" value="Glyco_trans_15"/>
</dbReference>
<dbReference type="GO" id="GO:0000014">
    <property type="term" value="F:single-stranded DNA endodeoxyribonuclease activity"/>
    <property type="evidence" value="ECO:0007669"/>
    <property type="project" value="TreeGrafter"/>
</dbReference>
<evidence type="ECO:0000256" key="10">
    <source>
        <dbReference type="ARBA" id="ARBA00023204"/>
    </source>
</evidence>
<sequence>MELPLRFHREILRQLIPGTPDTATPYPSDTSTQDLDSCESGLLILARGLGLRRVVCSFLTLQSDPRRLVLLLNADSPEEDGIGDLLGTMGVAKPGLRVVNFDMISKQREELYKEGGLVSVTSRILVVDMLNGTIPVHLISGMVILHAEQVTPTSLETFITRIYRKYNKEGFLKAFSDNPELFASGVSPLQTVLRSLGLRKVWIWPRFHETIQEDLDKRKADVVELYPSLTKSMLNLQHSILQCMDATIQEIKKGNVANLDIDDFTVDNALFRSFDKIIKMQLLPVWHLIKPKTKRLIEDLSTLRNLLSFLLNYSCVEFEELLESIYQSNLNEYKSSSTGNKTPSHWLYLDPADAIFSVAKERTYKVVENGRGGGASWLPPNIVPVLEEQPKWGVLTEILAEIDNNIQFNKGLTQSENNMTLIMCGTNRTVIQLTEYLSQCEDDNSKTHSTHLKKKAPKMMKRLLRDHLEKFKANVGIMSTNMKFNAQSNVANTNAGSPSKNSSSSDKNAVEQGNSQATSAALQRKEQFRRNEGATAYGHNRRRVRGGSVMASVASSRKTHNNLDANAESPLEAEAKQIAQFQSQRSGKDKEVIELSDEDDDEDYDFFDNLPQWLLTTDVNEIWPHDDNDEYGLMEEEDTLLIRAYRGDDDDALLDEIKPKFIVMYDPDPAFVRRVEVYKSSNPHIDIRLYFLLYNASVEEQRYLSGLRKEKDAFERLIREKSTMLLPLFEKESTRAGTDHYLSALSARVAGGQQVVGDKQPIVVVDVREFRSSLPGILHSANFDVQPTTLTVGDYVLDPTMVVERKSLTDLNQSFQSGRLFTQCEYMSTYYKTPILLIEFEENRSFSLETIAESKKNLHPAAAQKTRITGTSPTEIFQSRLVMLTISFPRLRIIWSSSPRQTAEIFSDLKVQREEPDVEKASGVGTDEAGLEDLIEENWTMTPVEVMKSMPGVSGKNYQYIPNKISLVLLLSITQPTQYTPRILRLNNKDHKSSYHRPPLSNTNGLDPKDLQKAAFVVLARNSDLYSFLPSMRAVEDRFNSKFGYEWVFLNDKPFNDEFKAHTQALASSDCHYGTIPSDHWNQPSFINETLAAENRHNMEKLGVVPYANSVPYRNMCRFNSGFFWRHPLLDNFDYYWRVEPDISLYCDVDYDPFKFVAENDINYGFTVSLLEYEETIPSLWQTVKDFIRDHPEHIPKDNAMKFLSDDSGESYNRCHFWSNFEIANLNLWRSPAYKAFFDYLDQAGGFYYERWGDAPVHSIAAALFSRPDQIHFFEDFGYRHQPFQHCPQGDASLGRCYCDPSDNIDYQWYSCLSKYDALTATAKYALTGDIRNKSTRHSVYGTESKIVIDPGSRVIKVGFSGEASPRESITVEVEGGLWDLNGVQNELGLLDAFREIYYTHLQVDPKQRRVIILENDLLSTPVRRAIMGALFTSMQVTAVSFTPATLAALMAAGRTTGLVVDVGYLQTVVSAVYAARPMLPLTVSSPLAGKRLTNHLRNLVLAHGVYYPALSTNQLSNAAGQPPPGNVPHEAVTDAWIEDVKCRALLAESGTENESGIDSETDKPSNANDNDNKNANQIAVKIQTSHRRGVVFIPGWVRARAVEELLESRGDIDEPSIPECVVKCMQALPIDLRRELSASCLVVGGTASIVGFRRRLGDETRALLQRTTRTATHLNDLSSLSTSFEVINDPMPRGSQPTGK</sequence>
<keyword evidence="8" id="KW-0378">Hydrolase</keyword>
<feature type="non-terminal residue" evidence="15">
    <location>
        <position position="1701"/>
    </location>
</feature>
<dbReference type="GO" id="GO:0000724">
    <property type="term" value="P:double-strand break repair via homologous recombination"/>
    <property type="evidence" value="ECO:0007669"/>
    <property type="project" value="TreeGrafter"/>
</dbReference>
<proteinExistence type="inferred from homology"/>
<name>A0A4T0J8I1_WALIC</name>
<dbReference type="Pfam" id="PF00022">
    <property type="entry name" value="Actin"/>
    <property type="match status" value="1"/>
</dbReference>
<dbReference type="GO" id="GO:0000110">
    <property type="term" value="C:nucleotide-excision repair factor 1 complex"/>
    <property type="evidence" value="ECO:0007669"/>
    <property type="project" value="TreeGrafter"/>
</dbReference>
<dbReference type="InterPro" id="IPR011335">
    <property type="entry name" value="Restrct_endonuc-II-like"/>
</dbReference>
<dbReference type="GO" id="GO:0000712">
    <property type="term" value="P:resolution of meiotic recombination intermediates"/>
    <property type="evidence" value="ECO:0007669"/>
    <property type="project" value="TreeGrafter"/>
</dbReference>
<dbReference type="Gene3D" id="3.90.640.10">
    <property type="entry name" value="Actin, Chain A, domain 4"/>
    <property type="match status" value="1"/>
</dbReference>
<evidence type="ECO:0000256" key="7">
    <source>
        <dbReference type="ARBA" id="ARBA00022763"/>
    </source>
</evidence>
<comment type="subcellular location">
    <subcellularLocation>
        <location evidence="1">Nucleus</location>
    </subcellularLocation>
</comment>
<feature type="compositionally biased region" description="Polar residues" evidence="13">
    <location>
        <begin position="511"/>
        <end position="521"/>
    </location>
</feature>
<dbReference type="FunFam" id="3.90.550.10:FF:000051">
    <property type="entry name" value="Alpha-1,2-mannosyltransferase (Ktr4)"/>
    <property type="match status" value="1"/>
</dbReference>
<dbReference type="Pfam" id="PF01793">
    <property type="entry name" value="Glyco_transf_15"/>
    <property type="match status" value="1"/>
</dbReference>
<feature type="region of interest" description="Disordered" evidence="13">
    <location>
        <begin position="1550"/>
        <end position="1574"/>
    </location>
</feature>
<keyword evidence="10" id="KW-0234">DNA repair</keyword>
<evidence type="ECO:0000313" key="15">
    <source>
        <dbReference type="EMBL" id="TIB38758.1"/>
    </source>
</evidence>
<evidence type="ECO:0000256" key="6">
    <source>
        <dbReference type="ARBA" id="ARBA00022759"/>
    </source>
</evidence>
<reference evidence="15 16" key="1">
    <citation type="submission" date="2019-03" db="EMBL/GenBank/DDBJ databases">
        <title>Sequencing 23 genomes of Wallemia ichthyophaga.</title>
        <authorList>
            <person name="Gostincar C."/>
        </authorList>
    </citation>
    <scope>NUCLEOTIDE SEQUENCE [LARGE SCALE GENOMIC DNA]</scope>
    <source>
        <strain evidence="15 16">EXF-6200</strain>
    </source>
</reference>
<dbReference type="EMBL" id="SPOI01000050">
    <property type="protein sequence ID" value="TIB38758.1"/>
    <property type="molecule type" value="Genomic_DNA"/>
</dbReference>
<keyword evidence="6" id="KW-0255">Endonuclease</keyword>
<feature type="compositionally biased region" description="Low complexity" evidence="13">
    <location>
        <begin position="497"/>
        <end position="507"/>
    </location>
</feature>
<dbReference type="CDD" id="cd20078">
    <property type="entry name" value="XPF_nuclease_XPF_euk"/>
    <property type="match status" value="1"/>
</dbReference>
<evidence type="ECO:0000256" key="9">
    <source>
        <dbReference type="ARBA" id="ARBA00023125"/>
    </source>
</evidence>
<dbReference type="PANTHER" id="PTHR10150:SF0">
    <property type="entry name" value="DNA REPAIR ENDONUCLEASE XPF"/>
    <property type="match status" value="1"/>
</dbReference>
<evidence type="ECO:0000256" key="13">
    <source>
        <dbReference type="SAM" id="MobiDB-lite"/>
    </source>
</evidence>